<comment type="subcellular location">
    <subcellularLocation>
        <location evidence="1">Cell membrane</location>
        <topology evidence="1">Multi-pass membrane protein</topology>
    </subcellularLocation>
</comment>
<feature type="transmembrane region" description="Helical" evidence="12">
    <location>
        <begin position="120"/>
        <end position="140"/>
    </location>
</feature>
<feature type="transmembrane region" description="Helical" evidence="12">
    <location>
        <begin position="152"/>
        <end position="169"/>
    </location>
</feature>
<feature type="transmembrane region" description="Helical" evidence="12">
    <location>
        <begin position="12"/>
        <end position="28"/>
    </location>
</feature>
<evidence type="ECO:0000256" key="11">
    <source>
        <dbReference type="ARBA" id="ARBA00023264"/>
    </source>
</evidence>
<protein>
    <recommendedName>
        <fullName evidence="14">Phosphatidate cytidylyltransferase</fullName>
    </recommendedName>
</protein>
<evidence type="ECO:0000256" key="7">
    <source>
        <dbReference type="ARBA" id="ARBA00022989"/>
    </source>
</evidence>
<keyword evidence="5 12" id="KW-0812">Transmembrane</keyword>
<evidence type="ECO:0000256" key="5">
    <source>
        <dbReference type="ARBA" id="ARBA00022692"/>
    </source>
</evidence>
<reference evidence="13" key="1">
    <citation type="journal article" date="2015" name="Nature">
        <title>Complex archaea that bridge the gap between prokaryotes and eukaryotes.</title>
        <authorList>
            <person name="Spang A."/>
            <person name="Saw J.H."/>
            <person name="Jorgensen S.L."/>
            <person name="Zaremba-Niedzwiedzka K."/>
            <person name="Martijn J."/>
            <person name="Lind A.E."/>
            <person name="van Eijk R."/>
            <person name="Schleper C."/>
            <person name="Guy L."/>
            <person name="Ettema T.J."/>
        </authorList>
    </citation>
    <scope>NUCLEOTIDE SEQUENCE</scope>
</reference>
<evidence type="ECO:0008006" key="14">
    <source>
        <dbReference type="Google" id="ProtNLM"/>
    </source>
</evidence>
<keyword evidence="2" id="KW-1003">Cell membrane</keyword>
<evidence type="ECO:0000256" key="6">
    <source>
        <dbReference type="ARBA" id="ARBA00022695"/>
    </source>
</evidence>
<feature type="transmembrane region" description="Helical" evidence="12">
    <location>
        <begin position="34"/>
        <end position="55"/>
    </location>
</feature>
<comment type="caution">
    <text evidence="13">The sequence shown here is derived from an EMBL/GenBank/DDBJ whole genome shotgun (WGS) entry which is preliminary data.</text>
</comment>
<gene>
    <name evidence="13" type="ORF">LCGC14_1316290</name>
</gene>
<keyword evidence="10" id="KW-0594">Phospholipid biosynthesis</keyword>
<dbReference type="PANTHER" id="PTHR46382:SF1">
    <property type="entry name" value="PHOSPHATIDATE CYTIDYLYLTRANSFERASE"/>
    <property type="match status" value="1"/>
</dbReference>
<dbReference type="GO" id="GO:0004605">
    <property type="term" value="F:phosphatidate cytidylyltransferase activity"/>
    <property type="evidence" value="ECO:0007669"/>
    <property type="project" value="TreeGrafter"/>
</dbReference>
<dbReference type="GO" id="GO:0016024">
    <property type="term" value="P:CDP-diacylglycerol biosynthetic process"/>
    <property type="evidence" value="ECO:0007669"/>
    <property type="project" value="TreeGrafter"/>
</dbReference>
<proteinExistence type="predicted"/>
<feature type="transmembrane region" description="Helical" evidence="12">
    <location>
        <begin position="222"/>
        <end position="243"/>
    </location>
</feature>
<evidence type="ECO:0000256" key="4">
    <source>
        <dbReference type="ARBA" id="ARBA00022679"/>
    </source>
</evidence>
<evidence type="ECO:0000256" key="10">
    <source>
        <dbReference type="ARBA" id="ARBA00023209"/>
    </source>
</evidence>
<feature type="transmembrane region" description="Helical" evidence="12">
    <location>
        <begin position="67"/>
        <end position="84"/>
    </location>
</feature>
<organism evidence="13">
    <name type="scientific">marine sediment metagenome</name>
    <dbReference type="NCBI Taxonomy" id="412755"/>
    <lineage>
        <taxon>unclassified sequences</taxon>
        <taxon>metagenomes</taxon>
        <taxon>ecological metagenomes</taxon>
    </lineage>
</organism>
<evidence type="ECO:0000256" key="2">
    <source>
        <dbReference type="ARBA" id="ARBA00022475"/>
    </source>
</evidence>
<sequence>MKNFKDLKSRFLVSIISIIILILVIFFADLLFMRFIVTLVICSLGAFGANEFVHFAKKKQIAIDKNLLVGAVIFEIIAFFIYSQYAELQILPILVFFLFLIFLFFSNFNKIENSLLRISTAAFGFLYIAIPLGMVLPILYIETIEMQDGRFWIFYLIFVTKITDIGAYFGGRLFGKKKLAAKVSPKKTVFGSVTGLIFALGGSLLFLIFAKSSVFDFNLSEAIVLGIILGVFAQFGDLTESLIKRDSKIKDSSKIPGFGGVLDMLDSHIFNIPILFMFLVG</sequence>
<dbReference type="Pfam" id="PF01148">
    <property type="entry name" value="CTP_transf_1"/>
    <property type="match status" value="1"/>
</dbReference>
<keyword evidence="11" id="KW-1208">Phospholipid metabolism</keyword>
<evidence type="ECO:0000256" key="8">
    <source>
        <dbReference type="ARBA" id="ARBA00023098"/>
    </source>
</evidence>
<keyword evidence="4" id="KW-0808">Transferase</keyword>
<evidence type="ECO:0000313" key="13">
    <source>
        <dbReference type="EMBL" id="KKM82764.1"/>
    </source>
</evidence>
<dbReference type="GO" id="GO:0005886">
    <property type="term" value="C:plasma membrane"/>
    <property type="evidence" value="ECO:0007669"/>
    <property type="project" value="UniProtKB-SubCell"/>
</dbReference>
<evidence type="ECO:0000256" key="3">
    <source>
        <dbReference type="ARBA" id="ARBA00022516"/>
    </source>
</evidence>
<evidence type="ECO:0000256" key="12">
    <source>
        <dbReference type="SAM" id="Phobius"/>
    </source>
</evidence>
<evidence type="ECO:0000256" key="1">
    <source>
        <dbReference type="ARBA" id="ARBA00004651"/>
    </source>
</evidence>
<keyword evidence="7 12" id="KW-1133">Transmembrane helix</keyword>
<dbReference type="EMBL" id="LAZR01007811">
    <property type="protein sequence ID" value="KKM82764.1"/>
    <property type="molecule type" value="Genomic_DNA"/>
</dbReference>
<keyword evidence="3" id="KW-0444">Lipid biosynthesis</keyword>
<keyword evidence="8" id="KW-0443">Lipid metabolism</keyword>
<keyword evidence="9 12" id="KW-0472">Membrane</keyword>
<feature type="transmembrane region" description="Helical" evidence="12">
    <location>
        <begin position="189"/>
        <end position="210"/>
    </location>
</feature>
<feature type="transmembrane region" description="Helical" evidence="12">
    <location>
        <begin position="255"/>
        <end position="280"/>
    </location>
</feature>
<accession>A0A0F9KKZ0</accession>
<keyword evidence="6" id="KW-0548">Nucleotidyltransferase</keyword>
<name>A0A0F9KKZ0_9ZZZZ</name>
<evidence type="ECO:0000256" key="9">
    <source>
        <dbReference type="ARBA" id="ARBA00023136"/>
    </source>
</evidence>
<dbReference type="AlphaFoldDB" id="A0A0F9KKZ0"/>
<feature type="transmembrane region" description="Helical" evidence="12">
    <location>
        <begin position="90"/>
        <end position="108"/>
    </location>
</feature>
<dbReference type="PANTHER" id="PTHR46382">
    <property type="entry name" value="PHOSPHATIDATE CYTIDYLYLTRANSFERASE"/>
    <property type="match status" value="1"/>
</dbReference>